<proteinExistence type="predicted"/>
<evidence type="ECO:0000313" key="3">
    <source>
        <dbReference type="Proteomes" id="UP000620124"/>
    </source>
</evidence>
<reference evidence="2" key="1">
    <citation type="submission" date="2020-05" db="EMBL/GenBank/DDBJ databases">
        <title>Mycena genomes resolve the evolution of fungal bioluminescence.</title>
        <authorList>
            <person name="Tsai I.J."/>
        </authorList>
    </citation>
    <scope>NUCLEOTIDE SEQUENCE</scope>
    <source>
        <strain evidence="2">CCC161011</strain>
    </source>
</reference>
<evidence type="ECO:0000256" key="1">
    <source>
        <dbReference type="SAM" id="Coils"/>
    </source>
</evidence>
<gene>
    <name evidence="2" type="ORF">MVEN_01416700</name>
</gene>
<protein>
    <submittedName>
        <fullName evidence="2">F-box domain-containing protein</fullName>
    </submittedName>
</protein>
<keyword evidence="1" id="KW-0175">Coiled coil</keyword>
<dbReference type="EMBL" id="JACAZI010000011">
    <property type="protein sequence ID" value="KAF7348960.1"/>
    <property type="molecule type" value="Genomic_DNA"/>
</dbReference>
<accession>A0A8H6XVH6</accession>
<comment type="caution">
    <text evidence="2">The sequence shown here is derived from an EMBL/GenBank/DDBJ whole genome shotgun (WGS) entry which is preliminary data.</text>
</comment>
<feature type="coiled-coil region" evidence="1">
    <location>
        <begin position="20"/>
        <end position="47"/>
    </location>
</feature>
<keyword evidence="3" id="KW-1185">Reference proteome</keyword>
<organism evidence="2 3">
    <name type="scientific">Mycena venus</name>
    <dbReference type="NCBI Taxonomy" id="2733690"/>
    <lineage>
        <taxon>Eukaryota</taxon>
        <taxon>Fungi</taxon>
        <taxon>Dikarya</taxon>
        <taxon>Basidiomycota</taxon>
        <taxon>Agaricomycotina</taxon>
        <taxon>Agaricomycetes</taxon>
        <taxon>Agaricomycetidae</taxon>
        <taxon>Agaricales</taxon>
        <taxon>Marasmiineae</taxon>
        <taxon>Mycenaceae</taxon>
        <taxon>Mycena</taxon>
    </lineage>
</organism>
<dbReference type="AlphaFoldDB" id="A0A8H6XVH6"/>
<evidence type="ECO:0000313" key="2">
    <source>
        <dbReference type="EMBL" id="KAF7348960.1"/>
    </source>
</evidence>
<dbReference type="Proteomes" id="UP000620124">
    <property type="component" value="Unassembled WGS sequence"/>
</dbReference>
<name>A0A8H6XVH6_9AGAR</name>
<dbReference type="OrthoDB" id="2269034at2759"/>
<sequence length="434" mass="47627">MSNPYNSGSPRTAASYSGTRRILRDRLAEIDEEMADLQMQLGRLAAERKPIVEALQSVTYPVLALPPEITAEVFIQYVDHPHIGGTDPNIPHAPGWTPGSSPLVLASDILCAALAPYFHQIQNFSCSVDIPATFPSDLLRGRMPRLRKLWAGLNAFPEDLNGPPSTVTAFADAPELLSSSAKNTTKAVEILHSTPNLDTLSLQLVDFDGMPPASVRLIHLRTLMFHEYHQLNIDILDHITLPALEHLELSTVERSMSPRFAAFISRSGCVLRSIAFIAVQSGPVVDFLRAVPTVCEVRMKNTDWNLHSYNHFFGVIAHEPQFLPTMRSLSFNPCMEAVEIPYSDVAAMLASRWQQGRGNGDSDGGVRLESFELVIAPTLSFESIPSVAEVQQGLDALRALEADGLKINIRGLQRLTDTVDATAVCPPAHLRTIL</sequence>